<dbReference type="KEGG" id="bpg:Bathy16g01220"/>
<keyword evidence="3" id="KW-0697">Rotamase</keyword>
<dbReference type="PANTHER" id="PTHR46512:SF9">
    <property type="entry name" value="PEPTIDYLPROLYL ISOMERASE"/>
    <property type="match status" value="1"/>
</dbReference>
<dbReference type="InterPro" id="IPR019734">
    <property type="entry name" value="TPR_rpt"/>
</dbReference>
<evidence type="ECO:0000256" key="5">
    <source>
        <dbReference type="SAM" id="Coils"/>
    </source>
</evidence>
<dbReference type="InterPro" id="IPR050754">
    <property type="entry name" value="FKBP4/5/8-like"/>
</dbReference>
<dbReference type="eggNOG" id="KOG0543">
    <property type="taxonomic scope" value="Eukaryota"/>
</dbReference>
<dbReference type="AlphaFoldDB" id="K8FD55"/>
<organism evidence="7 8">
    <name type="scientific">Bathycoccus prasinos</name>
    <dbReference type="NCBI Taxonomy" id="41875"/>
    <lineage>
        <taxon>Eukaryota</taxon>
        <taxon>Viridiplantae</taxon>
        <taxon>Chlorophyta</taxon>
        <taxon>Mamiellophyceae</taxon>
        <taxon>Mamiellales</taxon>
        <taxon>Bathycoccaceae</taxon>
        <taxon>Bathycoccus</taxon>
    </lineage>
</organism>
<evidence type="ECO:0000256" key="1">
    <source>
        <dbReference type="ARBA" id="ARBA00000971"/>
    </source>
</evidence>
<dbReference type="OrthoDB" id="245563at2759"/>
<evidence type="ECO:0000313" key="7">
    <source>
        <dbReference type="EMBL" id="CCO20143.1"/>
    </source>
</evidence>
<gene>
    <name evidence="7" type="ordered locus">Bathy16g01220</name>
</gene>
<dbReference type="GO" id="GO:0003755">
    <property type="term" value="F:peptidyl-prolyl cis-trans isomerase activity"/>
    <property type="evidence" value="ECO:0007669"/>
    <property type="project" value="UniProtKB-EC"/>
</dbReference>
<dbReference type="RefSeq" id="XP_007508526.1">
    <property type="nucleotide sequence ID" value="XM_007508464.1"/>
</dbReference>
<dbReference type="InterPro" id="IPR011990">
    <property type="entry name" value="TPR-like_helical_dom_sf"/>
</dbReference>
<name>K8FD55_9CHLO</name>
<evidence type="ECO:0000256" key="2">
    <source>
        <dbReference type="ARBA" id="ARBA00013194"/>
    </source>
</evidence>
<keyword evidence="4" id="KW-0413">Isomerase</keyword>
<protein>
    <recommendedName>
        <fullName evidence="2">peptidylprolyl isomerase</fullName>
        <ecNumber evidence="2">5.2.1.8</ecNumber>
    </recommendedName>
</protein>
<dbReference type="Proteomes" id="UP000198341">
    <property type="component" value="Chromosome 16"/>
</dbReference>
<dbReference type="PANTHER" id="PTHR46512">
    <property type="entry name" value="PEPTIDYLPROLYL ISOMERASE"/>
    <property type="match status" value="1"/>
</dbReference>
<feature type="region of interest" description="Disordered" evidence="6">
    <location>
        <begin position="1"/>
        <end position="29"/>
    </location>
</feature>
<dbReference type="SUPFAM" id="SSF48452">
    <property type="entry name" value="TPR-like"/>
    <property type="match status" value="1"/>
</dbReference>
<keyword evidence="5" id="KW-0175">Coiled coil</keyword>
<dbReference type="STRING" id="41875.K8FD55"/>
<dbReference type="SUPFAM" id="SSF54534">
    <property type="entry name" value="FKBP-like"/>
    <property type="match status" value="1"/>
</dbReference>
<evidence type="ECO:0000313" key="8">
    <source>
        <dbReference type="Proteomes" id="UP000198341"/>
    </source>
</evidence>
<dbReference type="EC" id="5.2.1.8" evidence="2"/>
<dbReference type="SMART" id="SM00028">
    <property type="entry name" value="TPR"/>
    <property type="match status" value="3"/>
</dbReference>
<proteinExistence type="predicted"/>
<dbReference type="GeneID" id="19011327"/>
<dbReference type="Gene3D" id="1.25.40.10">
    <property type="entry name" value="Tetratricopeptide repeat domain"/>
    <property type="match status" value="1"/>
</dbReference>
<accession>K8FD55</accession>
<evidence type="ECO:0000256" key="4">
    <source>
        <dbReference type="ARBA" id="ARBA00023235"/>
    </source>
</evidence>
<sequence>MRERSSEEEDEKEETVLREEEEEEEEEEVIVDICAGQGQLKFLSRRAAKTKTSVTPPLLREGNSIILEVKDLCEYAEENEEEKSKVPWVEHKFAIGDSTHPEGLEEALLKMRVNDIAEVKIFASSEYQLCDALLPETQTITFTALFVVKVVEVTDDSVTDDKFAMSHRERLEYGEKMLERGRMLYQTKRYRRAKLMWDKGADIFSLREPQGEFDKDGEKKNKESFQVAHKIYNNLAMLHLKMENYKEAEAFASDSLDCEKDNVKALMRRAKARLELLKWEEAEKDMDTALQLEEEATESNVEKLKRELAPLRKKLQLLRKQQDLKDKKDGFGNVFKKSEKKTYYKDDEIAKENEAFPCKDLATTQLDWDEEFKQIDMEEAEAVRWKGMKEREHKYNLLRFAHDPEIYMNNNA</sequence>
<reference evidence="7 8" key="1">
    <citation type="submission" date="2011-10" db="EMBL/GenBank/DDBJ databases">
        <authorList>
            <person name="Genoscope - CEA"/>
        </authorList>
    </citation>
    <scope>NUCLEOTIDE SEQUENCE [LARGE SCALE GENOMIC DNA]</scope>
    <source>
        <strain evidence="7 8">RCC 1105</strain>
    </source>
</reference>
<dbReference type="EMBL" id="FO082263">
    <property type="protein sequence ID" value="CCO20143.1"/>
    <property type="molecule type" value="Genomic_DNA"/>
</dbReference>
<comment type="catalytic activity">
    <reaction evidence="1">
        <text>[protein]-peptidylproline (omega=180) = [protein]-peptidylproline (omega=0)</text>
        <dbReference type="Rhea" id="RHEA:16237"/>
        <dbReference type="Rhea" id="RHEA-COMP:10747"/>
        <dbReference type="Rhea" id="RHEA-COMP:10748"/>
        <dbReference type="ChEBI" id="CHEBI:83833"/>
        <dbReference type="ChEBI" id="CHEBI:83834"/>
        <dbReference type="EC" id="5.2.1.8"/>
    </reaction>
</comment>
<evidence type="ECO:0000256" key="6">
    <source>
        <dbReference type="SAM" id="MobiDB-lite"/>
    </source>
</evidence>
<feature type="coiled-coil region" evidence="5">
    <location>
        <begin position="260"/>
        <end position="321"/>
    </location>
</feature>
<evidence type="ECO:0000256" key="3">
    <source>
        <dbReference type="ARBA" id="ARBA00023110"/>
    </source>
</evidence>
<keyword evidence="8" id="KW-1185">Reference proteome</keyword>